<evidence type="ECO:0008006" key="3">
    <source>
        <dbReference type="Google" id="ProtNLM"/>
    </source>
</evidence>
<sequence length="83" mass="9422">MIDQRIAFLANLRNQLAALDGAMASGVLTLEDNDTGRITYRSYAEMRQARADLLVRMRDLELELSPVVPRRTRQVVMTGRSGW</sequence>
<dbReference type="NCBIfam" id="NF047331">
    <property type="entry name" value="phage_HTJ"/>
    <property type="match status" value="1"/>
</dbReference>
<organism evidence="1 2">
    <name type="scientific">Methylobacterium pseudosasicola</name>
    <dbReference type="NCBI Taxonomy" id="582667"/>
    <lineage>
        <taxon>Bacteria</taxon>
        <taxon>Pseudomonadati</taxon>
        <taxon>Pseudomonadota</taxon>
        <taxon>Alphaproteobacteria</taxon>
        <taxon>Hyphomicrobiales</taxon>
        <taxon>Methylobacteriaceae</taxon>
        <taxon>Methylobacterium</taxon>
    </lineage>
</organism>
<protein>
    <recommendedName>
        <fullName evidence="3">GpW protein</fullName>
    </recommendedName>
</protein>
<dbReference type="AlphaFoldDB" id="A0A1I4THQ9"/>
<keyword evidence="2" id="KW-1185">Reference proteome</keyword>
<dbReference type="Proteomes" id="UP000199048">
    <property type="component" value="Unassembled WGS sequence"/>
</dbReference>
<gene>
    <name evidence="1" type="ORF">SAMN05192568_10543</name>
</gene>
<dbReference type="EMBL" id="FOTK01000054">
    <property type="protein sequence ID" value="SFM76195.1"/>
    <property type="molecule type" value="Genomic_DNA"/>
</dbReference>
<accession>A0A1I4THQ9</accession>
<proteinExistence type="predicted"/>
<evidence type="ECO:0000313" key="2">
    <source>
        <dbReference type="Proteomes" id="UP000199048"/>
    </source>
</evidence>
<dbReference type="OrthoDB" id="8001655at2"/>
<reference evidence="2" key="1">
    <citation type="submission" date="2016-10" db="EMBL/GenBank/DDBJ databases">
        <authorList>
            <person name="Varghese N."/>
            <person name="Submissions S."/>
        </authorList>
    </citation>
    <scope>NUCLEOTIDE SEQUENCE [LARGE SCALE GENOMIC DNA]</scope>
    <source>
        <strain evidence="2">BL36</strain>
    </source>
</reference>
<name>A0A1I4THQ9_9HYPH</name>
<dbReference type="STRING" id="582667.SAMN05192568_10543"/>
<evidence type="ECO:0000313" key="1">
    <source>
        <dbReference type="EMBL" id="SFM76195.1"/>
    </source>
</evidence>
<dbReference type="RefSeq" id="WP_092046262.1">
    <property type="nucleotide sequence ID" value="NZ_FOTK01000054.1"/>
</dbReference>